<organism evidence="2 3">
    <name type="scientific">Streptomyces durbertensis</name>
    <dbReference type="NCBI Taxonomy" id="2448886"/>
    <lineage>
        <taxon>Bacteria</taxon>
        <taxon>Bacillati</taxon>
        <taxon>Actinomycetota</taxon>
        <taxon>Actinomycetes</taxon>
        <taxon>Kitasatosporales</taxon>
        <taxon>Streptomycetaceae</taxon>
        <taxon>Streptomyces</taxon>
    </lineage>
</organism>
<dbReference type="InterPro" id="IPR041657">
    <property type="entry name" value="HTH_17"/>
</dbReference>
<dbReference type="SUPFAM" id="SSF46955">
    <property type="entry name" value="Putative DNA-binding domain"/>
    <property type="match status" value="1"/>
</dbReference>
<dbReference type="InterPro" id="IPR009061">
    <property type="entry name" value="DNA-bd_dom_put_sf"/>
</dbReference>
<name>A0ABR6EJJ5_9ACTN</name>
<protein>
    <submittedName>
        <fullName evidence="2">Helix-turn-helix domain-containing protein</fullName>
    </submittedName>
</protein>
<evidence type="ECO:0000259" key="1">
    <source>
        <dbReference type="Pfam" id="PF12728"/>
    </source>
</evidence>
<accession>A0ABR6EJJ5</accession>
<dbReference type="Proteomes" id="UP000766698">
    <property type="component" value="Unassembled WGS sequence"/>
</dbReference>
<comment type="caution">
    <text evidence="2">The sequence shown here is derived from an EMBL/GenBank/DDBJ whole genome shotgun (WGS) entry which is preliminary data.</text>
</comment>
<keyword evidence="3" id="KW-1185">Reference proteome</keyword>
<dbReference type="Pfam" id="PF12728">
    <property type="entry name" value="HTH_17"/>
    <property type="match status" value="1"/>
</dbReference>
<proteinExistence type="predicted"/>
<feature type="domain" description="Helix-turn-helix" evidence="1">
    <location>
        <begin position="19"/>
        <end position="72"/>
    </location>
</feature>
<sequence length="81" mass="9083">MACEKGVNSESSLQRVSRWYRTGELASLLGVDASTVRRWRTARPPVGPPFVKMSERVFLYSETDVQRWLGSRRTVPGQGAA</sequence>
<gene>
    <name evidence="2" type="ORF">GL263_18275</name>
</gene>
<reference evidence="3" key="1">
    <citation type="journal article" date="2020" name="Syst. Appl. Microbiol.">
        <title>Streptomyces alkaliterrae sp. nov., isolated from an alkaline soil, and emended descriptions of Streptomyces alkaliphilus, Streptomyces calidiresistens and Streptomyces durbertensis.</title>
        <authorList>
            <person name="Swiecimska M."/>
            <person name="Golinska P."/>
            <person name="Nouioui I."/>
            <person name="Wypij M."/>
            <person name="Rai M."/>
            <person name="Sangal V."/>
            <person name="Goodfellow M."/>
        </authorList>
    </citation>
    <scope>NUCLEOTIDE SEQUENCE [LARGE SCALE GENOMIC DNA]</scope>
    <source>
        <strain evidence="3">DSM 104538</strain>
    </source>
</reference>
<evidence type="ECO:0000313" key="2">
    <source>
        <dbReference type="EMBL" id="MBB1245493.1"/>
    </source>
</evidence>
<evidence type="ECO:0000313" key="3">
    <source>
        <dbReference type="Proteomes" id="UP000766698"/>
    </source>
</evidence>
<dbReference type="EMBL" id="WMLF01000292">
    <property type="protein sequence ID" value="MBB1245493.1"/>
    <property type="molecule type" value="Genomic_DNA"/>
</dbReference>